<organism evidence="1 2">
    <name type="scientific">Haloechinothrix salitolerans</name>
    <dbReference type="NCBI Taxonomy" id="926830"/>
    <lineage>
        <taxon>Bacteria</taxon>
        <taxon>Bacillati</taxon>
        <taxon>Actinomycetota</taxon>
        <taxon>Actinomycetes</taxon>
        <taxon>Pseudonocardiales</taxon>
        <taxon>Pseudonocardiaceae</taxon>
        <taxon>Haloechinothrix</taxon>
    </lineage>
</organism>
<evidence type="ECO:0000313" key="1">
    <source>
        <dbReference type="EMBL" id="MFC6870328.1"/>
    </source>
</evidence>
<reference evidence="2" key="1">
    <citation type="journal article" date="2019" name="Int. J. Syst. Evol. Microbiol.">
        <title>The Global Catalogue of Microorganisms (GCM) 10K type strain sequencing project: providing services to taxonomists for standard genome sequencing and annotation.</title>
        <authorList>
            <consortium name="The Broad Institute Genomics Platform"/>
            <consortium name="The Broad Institute Genome Sequencing Center for Infectious Disease"/>
            <person name="Wu L."/>
            <person name="Ma J."/>
        </authorList>
    </citation>
    <scope>NUCLEOTIDE SEQUENCE [LARGE SCALE GENOMIC DNA]</scope>
    <source>
        <strain evidence="2">KCTC 32255</strain>
    </source>
</reference>
<dbReference type="Gene3D" id="2.40.400.10">
    <property type="entry name" value="Acetoacetate decarboxylase-like"/>
    <property type="match status" value="1"/>
</dbReference>
<dbReference type="SUPFAM" id="SSF160104">
    <property type="entry name" value="Acetoacetate decarboxylase-like"/>
    <property type="match status" value="1"/>
</dbReference>
<gene>
    <name evidence="1" type="ORF">ACFQGD_24625</name>
</gene>
<name>A0ABW2C5B0_9PSEU</name>
<comment type="caution">
    <text evidence="1">The sequence shown here is derived from an EMBL/GenBank/DDBJ whole genome shotgun (WGS) entry which is preliminary data.</text>
</comment>
<dbReference type="Pfam" id="PF06314">
    <property type="entry name" value="ADC"/>
    <property type="match status" value="1"/>
</dbReference>
<sequence>MTEQRYPPEPWTLCGDAFVSVWRLPEQELPALPDSMNGIVPISMGGYGFVVTAWVDYQEPGMLSYRELMATVAVRDGTKPAASITHIWVDSETSLAGGRELWHIPKDMAKFEWRSSRAITATAHGDHGPIAGAAFVPMATVPIAVPSAFAVIQRGPLRSPVRVAGKPMLVRTSWWVDADGPLGFLHGHKPLASMGLTGFDMRFGTHLRYAARRR</sequence>
<dbReference type="InterPro" id="IPR023375">
    <property type="entry name" value="ADC_dom_sf"/>
</dbReference>
<proteinExistence type="predicted"/>
<dbReference type="RefSeq" id="WP_345395410.1">
    <property type="nucleotide sequence ID" value="NZ_BAABLA010000023.1"/>
</dbReference>
<dbReference type="EMBL" id="JBHSXX010000001">
    <property type="protein sequence ID" value="MFC6870328.1"/>
    <property type="molecule type" value="Genomic_DNA"/>
</dbReference>
<keyword evidence="2" id="KW-1185">Reference proteome</keyword>
<dbReference type="InterPro" id="IPR010451">
    <property type="entry name" value="Acetoacetate_decarboxylase"/>
</dbReference>
<accession>A0ABW2C5B0</accession>
<protein>
    <submittedName>
        <fullName evidence="1">Acetoacetate decarboxylase family protein</fullName>
    </submittedName>
</protein>
<evidence type="ECO:0000313" key="2">
    <source>
        <dbReference type="Proteomes" id="UP001596337"/>
    </source>
</evidence>
<dbReference type="Proteomes" id="UP001596337">
    <property type="component" value="Unassembled WGS sequence"/>
</dbReference>